<dbReference type="CDD" id="cd01951">
    <property type="entry name" value="lectin_L-type"/>
    <property type="match status" value="1"/>
</dbReference>
<sequence>MLALLLLLATGLRAISQVNVTTAHNDIGRTGQNLSETILTTSNVNPTQFGKLFSQPVDGQIYAQPLYMSGITVNGAVHNVVYVATENDSVYAFDADMNGGANASPLWFASMLSTSHGAAAGATAIPSSILSSDIQPILGITGTPVIDSTTGTLYVVSGSLESNVVVQRLHALDITTGLEKFGGPVVIKASVPGTGNGSVNGVLDFDPMWQNQRPGLLLLNGIVWMGFGSHGDNGPWHGWILGYNAATLAQTGAFCSTPNGVGGGIWMAGGGLAADQLDPVNRPYGRMFVPSANGDYNASAPYTNQMDYGDSELDLDLTNGVPTITDEFTPGVQTTLDAQDLDLGSGGLLILPTQISGNYPHLAVQAGKQGTFYLLNRDNLGGYSTTADQVVQEQTAVIGRAGSWSSPAYWNGNIYWWGKYYSLESYALVNGMLSTSPTTSSEIYGYPGATLSISANGNTQGIVWSVDTETYPSSGPAVLQAHNASNVATTLYSSATNAARDQAGPAVKFAVPTIANGKVYVGAGGELDFYGLLSSLNPAATPVISPAGESFSTSVSAVITDSTPNASIYYTTDGSPATTRSTLYSGAITVSSDETIHAVASATGYDVSAQASAAFTDLEQVPPVTFSIAGGTYTSAQPLTLSDSTPNASIYYTTDGSTPTTSSARYSSPIVINTNELVTAMATAPSLMSSTPDSQTYVIQLGQTGINFTQGFSASSGLIIQNGSSRLEDTRIQLTDGESSETGSAFYYTPVNIQAFTTSFSFQLSNPNADGFTFTIQNAQSGTAAVGSLGGGLGYATIGNSVAIKFDLYNNAGEGSDSTGLYTDGAVPTVPAIDLSSTGINLHSGDQMTVNLAYNGATLTMNITDIVTSATWSTSWTVDIPAIVGSNSAYVGFTGGTGGETASQKILTWTYSVATPVPSPTFSPAAGAYNGPQTVSINYATSGATIYYTTNGSLPTTASSVYSAPIQVTSSETIHAMAIASGTPSPISQAAYTIAQVVATPTFAPGTGTYSSAQSVTISDATAGATIYYTTNGTGPTTSSAIYTSPIAVNATQTIKAIAVEKGLATSTEGQATYTISAPPPVVATPTFSPGTGTYSSAQSVTISDATAGATIYYTTNGTGPTTSSTIYTSPIAVSATETIKAIAVEKGLATSTEGQVTYTISVPPPVVATPTFSPGTGTYTSTQSVTISDATAGATIYYTTNGTGPTTSSATYTSPIAVNATQTIKAIAVEKGMVTSTEGQATFTINP</sequence>
<dbReference type="InterPro" id="IPR056573">
    <property type="entry name" value="Lectin_L-type_dom"/>
</dbReference>
<dbReference type="InterPro" id="IPR059177">
    <property type="entry name" value="GH29D-like_dom"/>
</dbReference>
<dbReference type="Gene3D" id="2.60.120.200">
    <property type="match status" value="1"/>
</dbReference>
<dbReference type="SUPFAM" id="SSF49899">
    <property type="entry name" value="Concanavalin A-like lectins/glucanases"/>
    <property type="match status" value="1"/>
</dbReference>
<dbReference type="SUPFAM" id="SSF50998">
    <property type="entry name" value="Quinoprotein alcohol dehydrogenase-like"/>
    <property type="match status" value="1"/>
</dbReference>
<feature type="domain" description="GH29D-like beta-sandwich" evidence="2">
    <location>
        <begin position="1175"/>
        <end position="1237"/>
    </location>
</feature>
<keyword evidence="4" id="KW-1185">Reference proteome</keyword>
<dbReference type="Pfam" id="PF00139">
    <property type="entry name" value="Lectin_legB"/>
    <property type="match status" value="1"/>
</dbReference>
<accession>A0ABW1EIX8</accession>
<feature type="domain" description="GH29D-like beta-sandwich" evidence="2">
    <location>
        <begin position="924"/>
        <end position="985"/>
    </location>
</feature>
<dbReference type="InterPro" id="IPR013320">
    <property type="entry name" value="ConA-like_dom_sf"/>
</dbReference>
<reference evidence="4" key="1">
    <citation type="journal article" date="2019" name="Int. J. Syst. Evol. Microbiol.">
        <title>The Global Catalogue of Microorganisms (GCM) 10K type strain sequencing project: providing services to taxonomists for standard genome sequencing and annotation.</title>
        <authorList>
            <consortium name="The Broad Institute Genomics Platform"/>
            <consortium name="The Broad Institute Genome Sequencing Center for Infectious Disease"/>
            <person name="Wu L."/>
            <person name="Ma J."/>
        </authorList>
    </citation>
    <scope>NUCLEOTIDE SEQUENCE [LARGE SCALE GENOMIC DNA]</scope>
    <source>
        <strain evidence="4">JCM 4087</strain>
    </source>
</reference>
<dbReference type="EMBL" id="JBHSPH010000006">
    <property type="protein sequence ID" value="MFC5863732.1"/>
    <property type="molecule type" value="Genomic_DNA"/>
</dbReference>
<feature type="domain" description="GH29D-like beta-sandwich" evidence="2">
    <location>
        <begin position="629"/>
        <end position="690"/>
    </location>
</feature>
<feature type="domain" description="GH29D-like beta-sandwich" evidence="2">
    <location>
        <begin position="1090"/>
        <end position="1152"/>
    </location>
</feature>
<evidence type="ECO:0000313" key="4">
    <source>
        <dbReference type="Proteomes" id="UP001596091"/>
    </source>
</evidence>
<dbReference type="PANTHER" id="PTHR32401">
    <property type="entry name" value="CONCANAVALIN A-LIKE LECTIN FAMILY PROTEIN"/>
    <property type="match status" value="1"/>
</dbReference>
<feature type="domain" description="GH29D-like beta-sandwich" evidence="2">
    <location>
        <begin position="1005"/>
        <end position="1067"/>
    </location>
</feature>
<feature type="domain" description="GH29D-like beta-sandwich" evidence="2">
    <location>
        <begin position="546"/>
        <end position="609"/>
    </location>
</feature>
<dbReference type="InterPro" id="IPR001220">
    <property type="entry name" value="Legume_lectin_dom"/>
</dbReference>
<dbReference type="InterPro" id="IPR050258">
    <property type="entry name" value="Leguminous_Lectin"/>
</dbReference>
<organism evidence="3 4">
    <name type="scientific">Acidicapsa dinghuensis</name>
    <dbReference type="NCBI Taxonomy" id="2218256"/>
    <lineage>
        <taxon>Bacteria</taxon>
        <taxon>Pseudomonadati</taxon>
        <taxon>Acidobacteriota</taxon>
        <taxon>Terriglobia</taxon>
        <taxon>Terriglobales</taxon>
        <taxon>Acidobacteriaceae</taxon>
        <taxon>Acidicapsa</taxon>
    </lineage>
</organism>
<dbReference type="PANTHER" id="PTHR32401:SF48">
    <property type="entry name" value="LEGUME LECTIN DOMAIN-CONTAINING PROTEIN"/>
    <property type="match status" value="1"/>
</dbReference>
<dbReference type="Proteomes" id="UP001596091">
    <property type="component" value="Unassembled WGS sequence"/>
</dbReference>
<dbReference type="Pfam" id="PF13290">
    <property type="entry name" value="CHB_HEX_C_1"/>
    <property type="match status" value="6"/>
</dbReference>
<proteinExistence type="predicted"/>
<gene>
    <name evidence="3" type="ORF">ACFPT7_15600</name>
</gene>
<feature type="domain" description="Legume lectin" evidence="1">
    <location>
        <begin position="710"/>
        <end position="918"/>
    </location>
</feature>
<comment type="caution">
    <text evidence="3">The sequence shown here is derived from an EMBL/GenBank/DDBJ whole genome shotgun (WGS) entry which is preliminary data.</text>
</comment>
<evidence type="ECO:0000313" key="3">
    <source>
        <dbReference type="EMBL" id="MFC5863732.1"/>
    </source>
</evidence>
<dbReference type="RefSeq" id="WP_263342507.1">
    <property type="nucleotide sequence ID" value="NZ_JAGSYH010000012.1"/>
</dbReference>
<evidence type="ECO:0000259" key="2">
    <source>
        <dbReference type="Pfam" id="PF13290"/>
    </source>
</evidence>
<protein>
    <submittedName>
        <fullName evidence="3">Chitobiase/beta-hexosaminidase C-terminal domain-containing protein</fullName>
    </submittedName>
</protein>
<name>A0ABW1EIX8_9BACT</name>
<evidence type="ECO:0000259" key="1">
    <source>
        <dbReference type="Pfam" id="PF00139"/>
    </source>
</evidence>
<dbReference type="InterPro" id="IPR011047">
    <property type="entry name" value="Quinoprotein_ADH-like_sf"/>
</dbReference>